<keyword evidence="11" id="KW-0325">Glycoprotein</keyword>
<dbReference type="SUPFAM" id="SSF48726">
    <property type="entry name" value="Immunoglobulin"/>
    <property type="match status" value="4"/>
</dbReference>
<feature type="domain" description="Immunoglobulin" evidence="18">
    <location>
        <begin position="34"/>
        <end position="118"/>
    </location>
</feature>
<dbReference type="SMART" id="SM00409">
    <property type="entry name" value="IG"/>
    <property type="match status" value="4"/>
</dbReference>
<keyword evidence="9" id="KW-1015">Disulfide bond</keyword>
<dbReference type="Pfam" id="PF00047">
    <property type="entry name" value="ig"/>
    <property type="match status" value="1"/>
</dbReference>
<accession>A0A6J3AY64</accession>
<evidence type="ECO:0000256" key="13">
    <source>
        <dbReference type="ARBA" id="ARBA00040484"/>
    </source>
</evidence>
<dbReference type="GeneID" id="102526241"/>
<feature type="transmembrane region" description="Helical" evidence="16">
    <location>
        <begin position="279"/>
        <end position="297"/>
    </location>
</feature>
<name>A0A6J3AY64_VICPA</name>
<dbReference type="PANTHER" id="PTHR11738:SF14">
    <property type="entry name" value="NATURAL CYTOTOXICITY TRIGGERING RECEPTOR 1"/>
    <property type="match status" value="1"/>
</dbReference>
<evidence type="ECO:0000313" key="19">
    <source>
        <dbReference type="Proteomes" id="UP001652581"/>
    </source>
</evidence>
<evidence type="ECO:0000256" key="6">
    <source>
        <dbReference type="ARBA" id="ARBA00022737"/>
    </source>
</evidence>
<evidence type="ECO:0000256" key="3">
    <source>
        <dbReference type="ARBA" id="ARBA00022475"/>
    </source>
</evidence>
<keyword evidence="4 16" id="KW-0812">Transmembrane</keyword>
<evidence type="ECO:0000256" key="11">
    <source>
        <dbReference type="ARBA" id="ARBA00023180"/>
    </source>
</evidence>
<sequence>MAPRDTALFCLVLYLGQKIQAQDGDLPIPTISATPGFLVARNESVKILCCGTPESYLYQLELLGNATYKVVEKKLGFQKEAEFTINHVGVNSAGRYRCQYRKQLRWSEHSEALELVVTGLYDKPFLTTNQSLVVTPGEKISLRCSSAHIPFDRFSLSKEGGATLSQHQNAGHQGDFILGPVNSSFSGNYTCYGWNSGSPYVWSAPSDALQLVVTDTRNHDYMTGNLIRMGVAGLVLAALLAILAEHWRSHQVPHKEDQKDRPELSWSEQKSAPHQPSRASAMPPAFAALLFLGLFLSQRIGTQKQTLSKPVIWAKPSFMVPKGQPVIIWCQGAHGAIEYQLYFEGGFSALERPKPSRMTNKVKFPIPAMTSHTAGIYRCSYRSGELWSEPSDPLDLVVTGMYDTPTLSVQPRPEVASGENVTFYCHLATATNTFFLLKEGTPRRPQSRYGNIRAEFPVGPVSAAHRGTYRCFGSYNNYAWSFPSEPVELLVRGDVGDTSAARTEHTSSPDPWDSYLLTTETPFEKDLALWDHTAQNLLRIGLAFLVLVALVWLLAEDWLHRKKSQKRANRVSSRECRRRFRAQRPLEKQPRDVVAAGKADSLP</sequence>
<dbReference type="PANTHER" id="PTHR11738">
    <property type="entry name" value="MHC CLASS I NK CELL RECEPTOR"/>
    <property type="match status" value="1"/>
</dbReference>
<feature type="chain" id="PRO_5046137623" description="Natural cytotoxicity triggering receptor 1" evidence="17">
    <location>
        <begin position="22"/>
        <end position="603"/>
    </location>
</feature>
<comment type="similarity">
    <text evidence="2">Belongs to the natural cytotoxicity receptor (NCR) family.</text>
</comment>
<comment type="subcellular location">
    <subcellularLocation>
        <location evidence="1">Cell membrane</location>
        <topology evidence="1">Single-pass type I membrane protein</topology>
    </subcellularLocation>
</comment>
<dbReference type="InterPro" id="IPR050412">
    <property type="entry name" value="Ig-like_Receptors_ImmuneReg"/>
</dbReference>
<keyword evidence="5 17" id="KW-0732">Signal</keyword>
<dbReference type="Pfam" id="PF13895">
    <property type="entry name" value="Ig_2"/>
    <property type="match status" value="1"/>
</dbReference>
<gene>
    <name evidence="20" type="primary">NCR1</name>
</gene>
<feature type="transmembrane region" description="Helical" evidence="16">
    <location>
        <begin position="226"/>
        <end position="244"/>
    </location>
</feature>
<dbReference type="GO" id="GO:0005886">
    <property type="term" value="C:plasma membrane"/>
    <property type="evidence" value="ECO:0007669"/>
    <property type="project" value="UniProtKB-SubCell"/>
</dbReference>
<dbReference type="GO" id="GO:0002764">
    <property type="term" value="P:immune response-regulating signaling pathway"/>
    <property type="evidence" value="ECO:0007669"/>
    <property type="project" value="TreeGrafter"/>
</dbReference>
<evidence type="ECO:0000256" key="1">
    <source>
        <dbReference type="ARBA" id="ARBA00004251"/>
    </source>
</evidence>
<dbReference type="Gene3D" id="2.60.40.10">
    <property type="entry name" value="Immunoglobulins"/>
    <property type="match status" value="4"/>
</dbReference>
<evidence type="ECO:0000256" key="12">
    <source>
        <dbReference type="ARBA" id="ARBA00023319"/>
    </source>
</evidence>
<keyword evidence="8 16" id="KW-0472">Membrane</keyword>
<evidence type="ECO:0000256" key="17">
    <source>
        <dbReference type="SAM" id="SignalP"/>
    </source>
</evidence>
<dbReference type="Proteomes" id="UP001652581">
    <property type="component" value="Chromosome 9"/>
</dbReference>
<evidence type="ECO:0000256" key="5">
    <source>
        <dbReference type="ARBA" id="ARBA00022729"/>
    </source>
</evidence>
<evidence type="ECO:0000256" key="2">
    <source>
        <dbReference type="ARBA" id="ARBA00006531"/>
    </source>
</evidence>
<dbReference type="InterPro" id="IPR013151">
    <property type="entry name" value="Immunoglobulin_dom"/>
</dbReference>
<reference evidence="20" key="1">
    <citation type="submission" date="2025-08" db="UniProtKB">
        <authorList>
            <consortium name="RefSeq"/>
        </authorList>
    </citation>
    <scope>IDENTIFICATION</scope>
</reference>
<protein>
    <recommendedName>
        <fullName evidence="13">Natural cytotoxicity triggering receptor 1</fullName>
    </recommendedName>
    <alternativeName>
        <fullName evidence="14">Natural killer cell p46-related protein</fullName>
    </alternativeName>
</protein>
<evidence type="ECO:0000259" key="18">
    <source>
        <dbReference type="SMART" id="SM00409"/>
    </source>
</evidence>
<dbReference type="AlphaFoldDB" id="A0A6J3AY64"/>
<dbReference type="FunCoup" id="A0A6J3AY64">
    <property type="interactions" value="87"/>
</dbReference>
<keyword evidence="3" id="KW-1003">Cell membrane</keyword>
<feature type="region of interest" description="Disordered" evidence="15">
    <location>
        <begin position="251"/>
        <end position="280"/>
    </location>
</feature>
<keyword evidence="19" id="KW-1185">Reference proteome</keyword>
<evidence type="ECO:0000256" key="10">
    <source>
        <dbReference type="ARBA" id="ARBA00023170"/>
    </source>
</evidence>
<dbReference type="InterPro" id="IPR036179">
    <property type="entry name" value="Ig-like_dom_sf"/>
</dbReference>
<keyword evidence="10 20" id="KW-0675">Receptor</keyword>
<keyword evidence="6" id="KW-0677">Repeat</keyword>
<feature type="region of interest" description="Disordered" evidence="15">
    <location>
        <begin position="570"/>
        <end position="603"/>
    </location>
</feature>
<proteinExistence type="inferred from homology"/>
<dbReference type="RefSeq" id="XP_031537471.2">
    <property type="nucleotide sequence ID" value="XM_031681611.2"/>
</dbReference>
<evidence type="ECO:0000256" key="4">
    <source>
        <dbReference type="ARBA" id="ARBA00022692"/>
    </source>
</evidence>
<keyword evidence="12" id="KW-0393">Immunoglobulin domain</keyword>
<evidence type="ECO:0000256" key="7">
    <source>
        <dbReference type="ARBA" id="ARBA00022989"/>
    </source>
</evidence>
<feature type="domain" description="Immunoglobulin" evidence="18">
    <location>
        <begin position="129"/>
        <end position="214"/>
    </location>
</feature>
<dbReference type="KEGG" id="vpc:102526241"/>
<evidence type="ECO:0000256" key="14">
    <source>
        <dbReference type="ARBA" id="ARBA00041225"/>
    </source>
</evidence>
<dbReference type="CDD" id="cd05751">
    <property type="entry name" value="IgC2_D1_LILR_KIR_like"/>
    <property type="match status" value="2"/>
</dbReference>
<feature type="domain" description="Immunoglobulin" evidence="18">
    <location>
        <begin position="315"/>
        <end position="399"/>
    </location>
</feature>
<feature type="domain" description="Immunoglobulin" evidence="18">
    <location>
        <begin position="410"/>
        <end position="492"/>
    </location>
</feature>
<feature type="transmembrane region" description="Helical" evidence="16">
    <location>
        <begin position="537"/>
        <end position="555"/>
    </location>
</feature>
<feature type="signal peptide" evidence="17">
    <location>
        <begin position="1"/>
        <end position="21"/>
    </location>
</feature>
<dbReference type="InterPro" id="IPR013783">
    <property type="entry name" value="Ig-like_fold"/>
</dbReference>
<evidence type="ECO:0000256" key="8">
    <source>
        <dbReference type="ARBA" id="ARBA00023136"/>
    </source>
</evidence>
<dbReference type="InterPro" id="IPR003599">
    <property type="entry name" value="Ig_sub"/>
</dbReference>
<evidence type="ECO:0000256" key="16">
    <source>
        <dbReference type="SAM" id="Phobius"/>
    </source>
</evidence>
<keyword evidence="7 16" id="KW-1133">Transmembrane helix</keyword>
<dbReference type="CTD" id="9437"/>
<evidence type="ECO:0000313" key="20">
    <source>
        <dbReference type="RefSeq" id="XP_031537471.2"/>
    </source>
</evidence>
<feature type="compositionally biased region" description="Basic and acidic residues" evidence="15">
    <location>
        <begin position="251"/>
        <end position="263"/>
    </location>
</feature>
<organism evidence="19 20">
    <name type="scientific">Vicugna pacos</name>
    <name type="common">Alpaca</name>
    <name type="synonym">Lama pacos</name>
    <dbReference type="NCBI Taxonomy" id="30538"/>
    <lineage>
        <taxon>Eukaryota</taxon>
        <taxon>Metazoa</taxon>
        <taxon>Chordata</taxon>
        <taxon>Craniata</taxon>
        <taxon>Vertebrata</taxon>
        <taxon>Euteleostomi</taxon>
        <taxon>Mammalia</taxon>
        <taxon>Eutheria</taxon>
        <taxon>Laurasiatheria</taxon>
        <taxon>Artiodactyla</taxon>
        <taxon>Tylopoda</taxon>
        <taxon>Camelidae</taxon>
        <taxon>Vicugna</taxon>
    </lineage>
</organism>
<evidence type="ECO:0000256" key="9">
    <source>
        <dbReference type="ARBA" id="ARBA00023157"/>
    </source>
</evidence>
<dbReference type="InParanoid" id="A0A6J3AY64"/>
<evidence type="ECO:0000256" key="15">
    <source>
        <dbReference type="SAM" id="MobiDB-lite"/>
    </source>
</evidence>